<organism evidence="1 2">
    <name type="scientific">Candidatus Daviesbacteria bacterium RIFCSPHIGHO2_02_FULL_41_10</name>
    <dbReference type="NCBI Taxonomy" id="1797774"/>
    <lineage>
        <taxon>Bacteria</taxon>
        <taxon>Candidatus Daviesiibacteriota</taxon>
    </lineage>
</organism>
<dbReference type="Proteomes" id="UP000177258">
    <property type="component" value="Unassembled WGS sequence"/>
</dbReference>
<reference evidence="1 2" key="1">
    <citation type="journal article" date="2016" name="Nat. Commun.">
        <title>Thousands of microbial genomes shed light on interconnected biogeochemical processes in an aquifer system.</title>
        <authorList>
            <person name="Anantharaman K."/>
            <person name="Brown C.T."/>
            <person name="Hug L.A."/>
            <person name="Sharon I."/>
            <person name="Castelle C.J."/>
            <person name="Probst A.J."/>
            <person name="Thomas B.C."/>
            <person name="Singh A."/>
            <person name="Wilkins M.J."/>
            <person name="Karaoz U."/>
            <person name="Brodie E.L."/>
            <person name="Williams K.H."/>
            <person name="Hubbard S.S."/>
            <person name="Banfield J.F."/>
        </authorList>
    </citation>
    <scope>NUCLEOTIDE SEQUENCE [LARGE SCALE GENOMIC DNA]</scope>
</reference>
<name>A0A1F5JXW8_9BACT</name>
<protein>
    <submittedName>
        <fullName evidence="1">Uncharacterized protein</fullName>
    </submittedName>
</protein>
<gene>
    <name evidence="1" type="ORF">A3D83_00820</name>
</gene>
<evidence type="ECO:0000313" key="2">
    <source>
        <dbReference type="Proteomes" id="UP000177258"/>
    </source>
</evidence>
<comment type="caution">
    <text evidence="1">The sequence shown here is derived from an EMBL/GenBank/DDBJ whole genome shotgun (WGS) entry which is preliminary data.</text>
</comment>
<proteinExistence type="predicted"/>
<accession>A0A1F5JXW8</accession>
<dbReference type="EMBL" id="MFDB01000008">
    <property type="protein sequence ID" value="OGE33496.1"/>
    <property type="molecule type" value="Genomic_DNA"/>
</dbReference>
<sequence length="129" mass="14916">MLLFIVGFFYTRSHYIDIFNSCNIAVDKDFLDGNRKTIIEAISRIKDQDKEGYKDVCKYVNLVSENFCPIYHTYGGALQYNNQPGCYIKGSRIIYINPSKEDTDDIIDQRAEAIINYANLSKNYWLGSD</sequence>
<evidence type="ECO:0000313" key="1">
    <source>
        <dbReference type="EMBL" id="OGE33496.1"/>
    </source>
</evidence>
<dbReference type="AlphaFoldDB" id="A0A1F5JXW8"/>